<gene>
    <name evidence="2" type="ORF">NQ318_016405</name>
</gene>
<dbReference type="PANTHER" id="PTHR43157">
    <property type="entry name" value="PHOSPHATIDYLINOSITOL-GLYCAN BIOSYNTHESIS CLASS F PROTEIN-RELATED"/>
    <property type="match status" value="1"/>
</dbReference>
<dbReference type="Gene3D" id="3.40.50.720">
    <property type="entry name" value="NAD(P)-binding Rossmann-like Domain"/>
    <property type="match status" value="1"/>
</dbReference>
<sequence>MWKYVAGSIIIGSAAYGLIKYFSGGVCYCTTRLDGLVVVVTGGNSGIGRALALELAQRGATIVLACRDIEKV</sequence>
<dbReference type="InterPro" id="IPR002347">
    <property type="entry name" value="SDR_fam"/>
</dbReference>
<dbReference type="SUPFAM" id="SSF51735">
    <property type="entry name" value="NAD(P)-binding Rossmann-fold domains"/>
    <property type="match status" value="1"/>
</dbReference>
<dbReference type="EMBL" id="JAPWTK010000016">
    <property type="protein sequence ID" value="KAJ8958680.1"/>
    <property type="molecule type" value="Genomic_DNA"/>
</dbReference>
<proteinExistence type="predicted"/>
<comment type="caution">
    <text evidence="2">The sequence shown here is derived from an EMBL/GenBank/DDBJ whole genome shotgun (WGS) entry which is preliminary data.</text>
</comment>
<evidence type="ECO:0000256" key="1">
    <source>
        <dbReference type="ARBA" id="ARBA00023002"/>
    </source>
</evidence>
<dbReference type="PANTHER" id="PTHR43157:SF31">
    <property type="entry name" value="PHOSPHATIDYLINOSITOL-GLYCAN BIOSYNTHESIS CLASS F PROTEIN"/>
    <property type="match status" value="1"/>
</dbReference>
<dbReference type="InterPro" id="IPR036291">
    <property type="entry name" value="NAD(P)-bd_dom_sf"/>
</dbReference>
<name>A0AAV8Z447_9CUCU</name>
<keyword evidence="3" id="KW-1185">Reference proteome</keyword>
<dbReference type="AlphaFoldDB" id="A0AAV8Z447"/>
<dbReference type="Pfam" id="PF00106">
    <property type="entry name" value="adh_short"/>
    <property type="match status" value="1"/>
</dbReference>
<protein>
    <submittedName>
        <fullName evidence="2">Uncharacterized protein</fullName>
    </submittedName>
</protein>
<dbReference type="Proteomes" id="UP001162162">
    <property type="component" value="Unassembled WGS sequence"/>
</dbReference>
<evidence type="ECO:0000313" key="2">
    <source>
        <dbReference type="EMBL" id="KAJ8958680.1"/>
    </source>
</evidence>
<accession>A0AAV8Z447</accession>
<reference evidence="2" key="1">
    <citation type="journal article" date="2023" name="Insect Mol. Biol.">
        <title>Genome sequencing provides insights into the evolution of gene families encoding plant cell wall-degrading enzymes in longhorned beetles.</title>
        <authorList>
            <person name="Shin N.R."/>
            <person name="Okamura Y."/>
            <person name="Kirsch R."/>
            <person name="Pauchet Y."/>
        </authorList>
    </citation>
    <scope>NUCLEOTIDE SEQUENCE</scope>
    <source>
        <strain evidence="2">AMC_N1</strain>
    </source>
</reference>
<keyword evidence="1" id="KW-0560">Oxidoreductase</keyword>
<organism evidence="2 3">
    <name type="scientific">Aromia moschata</name>
    <dbReference type="NCBI Taxonomy" id="1265417"/>
    <lineage>
        <taxon>Eukaryota</taxon>
        <taxon>Metazoa</taxon>
        <taxon>Ecdysozoa</taxon>
        <taxon>Arthropoda</taxon>
        <taxon>Hexapoda</taxon>
        <taxon>Insecta</taxon>
        <taxon>Pterygota</taxon>
        <taxon>Neoptera</taxon>
        <taxon>Endopterygota</taxon>
        <taxon>Coleoptera</taxon>
        <taxon>Polyphaga</taxon>
        <taxon>Cucujiformia</taxon>
        <taxon>Chrysomeloidea</taxon>
        <taxon>Cerambycidae</taxon>
        <taxon>Cerambycinae</taxon>
        <taxon>Callichromatini</taxon>
        <taxon>Aromia</taxon>
    </lineage>
</organism>
<evidence type="ECO:0000313" key="3">
    <source>
        <dbReference type="Proteomes" id="UP001162162"/>
    </source>
</evidence>
<dbReference type="GO" id="GO:0016491">
    <property type="term" value="F:oxidoreductase activity"/>
    <property type="evidence" value="ECO:0007669"/>
    <property type="project" value="UniProtKB-KW"/>
</dbReference>